<proteinExistence type="predicted"/>
<gene>
    <name evidence="2" type="ORF">PMH09_10195</name>
</gene>
<dbReference type="InterPro" id="IPR037883">
    <property type="entry name" value="Knr4/Smi1-like_sf"/>
</dbReference>
<dbReference type="SUPFAM" id="SSF160631">
    <property type="entry name" value="SMI1/KNR4-like"/>
    <property type="match status" value="1"/>
</dbReference>
<dbReference type="Pfam" id="PF09346">
    <property type="entry name" value="SMI1_KNR4"/>
    <property type="match status" value="1"/>
</dbReference>
<name>A0ABT7BWJ4_9CYAN</name>
<dbReference type="Gene3D" id="3.40.1580.10">
    <property type="entry name" value="SMI1/KNR4-like"/>
    <property type="match status" value="1"/>
</dbReference>
<protein>
    <submittedName>
        <fullName evidence="2">SMI1/KNR4 family protein</fullName>
    </submittedName>
</protein>
<accession>A0ABT7BWJ4</accession>
<organism evidence="2 3">
    <name type="scientific">Roseofilum casamattae BLCC-M143</name>
    <dbReference type="NCBI Taxonomy" id="3022442"/>
    <lineage>
        <taxon>Bacteria</taxon>
        <taxon>Bacillati</taxon>
        <taxon>Cyanobacteriota</taxon>
        <taxon>Cyanophyceae</taxon>
        <taxon>Desertifilales</taxon>
        <taxon>Desertifilaceae</taxon>
        <taxon>Roseofilum</taxon>
        <taxon>Roseofilum casamattae</taxon>
    </lineage>
</organism>
<evidence type="ECO:0000259" key="1">
    <source>
        <dbReference type="SMART" id="SM00860"/>
    </source>
</evidence>
<keyword evidence="3" id="KW-1185">Reference proteome</keyword>
<comment type="caution">
    <text evidence="2">The sequence shown here is derived from an EMBL/GenBank/DDBJ whole genome shotgun (WGS) entry which is preliminary data.</text>
</comment>
<sequence length="213" mass="25299">MDSSNITFQNEPDNEFVPSVGDWTNLLQLWNQKIFSSMNEEDIGYYPEYYPEIWASQCCFREGATEDDILVLEKRLETKLPVSYKNFLLASNGFTIITEYSELYGTDSIKWFIEENQDWADMWDDGDDVSDEKYFQYGEEQDCIYIRGQYMKTSLEISSIQDGYVYLLNPEIIDSRNEWEAWDCGTKLPGAYRYRSFWDMIQQVYQRTGNYDD</sequence>
<evidence type="ECO:0000313" key="3">
    <source>
        <dbReference type="Proteomes" id="UP001232992"/>
    </source>
</evidence>
<dbReference type="EMBL" id="JAQOSQ010000008">
    <property type="protein sequence ID" value="MDJ1183569.1"/>
    <property type="molecule type" value="Genomic_DNA"/>
</dbReference>
<reference evidence="2 3" key="1">
    <citation type="submission" date="2023-01" db="EMBL/GenBank/DDBJ databases">
        <title>Novel diversity within Roseofilum (Cyanobacteria; Desertifilaceae) from marine benthic mats with descriptions of four novel species.</title>
        <authorList>
            <person name="Wang Y."/>
            <person name="Berthold D.E."/>
            <person name="Hu J."/>
            <person name="Lefler F.W."/>
            <person name="Laughinghouse H.D. IV."/>
        </authorList>
    </citation>
    <scope>NUCLEOTIDE SEQUENCE [LARGE SCALE GENOMIC DNA]</scope>
    <source>
        <strain evidence="2 3">BLCC-M143</strain>
    </source>
</reference>
<evidence type="ECO:0000313" key="2">
    <source>
        <dbReference type="EMBL" id="MDJ1183569.1"/>
    </source>
</evidence>
<dbReference type="InterPro" id="IPR018958">
    <property type="entry name" value="Knr4/Smi1-like_dom"/>
</dbReference>
<dbReference type="RefSeq" id="WP_283758223.1">
    <property type="nucleotide sequence ID" value="NZ_JAQOSQ010000008.1"/>
</dbReference>
<dbReference type="SMART" id="SM00860">
    <property type="entry name" value="SMI1_KNR4"/>
    <property type="match status" value="1"/>
</dbReference>
<feature type="domain" description="Knr4/Smi1-like" evidence="1">
    <location>
        <begin position="63"/>
        <end position="203"/>
    </location>
</feature>
<dbReference type="Proteomes" id="UP001232992">
    <property type="component" value="Unassembled WGS sequence"/>
</dbReference>